<evidence type="ECO:0000256" key="1">
    <source>
        <dbReference type="SAM" id="MobiDB-lite"/>
    </source>
</evidence>
<dbReference type="Proteomes" id="UP001596317">
    <property type="component" value="Unassembled WGS sequence"/>
</dbReference>
<keyword evidence="3" id="KW-1185">Reference proteome</keyword>
<dbReference type="Gene3D" id="3.60.21.10">
    <property type="match status" value="1"/>
</dbReference>
<reference evidence="3" key="1">
    <citation type="journal article" date="2019" name="Int. J. Syst. Evol. Microbiol.">
        <title>The Global Catalogue of Microorganisms (GCM) 10K type strain sequencing project: providing services to taxonomists for standard genome sequencing and annotation.</title>
        <authorList>
            <consortium name="The Broad Institute Genomics Platform"/>
            <consortium name="The Broad Institute Genome Sequencing Center for Infectious Disease"/>
            <person name="Wu L."/>
            <person name="Ma J."/>
        </authorList>
    </citation>
    <scope>NUCLEOTIDE SEQUENCE [LARGE SCALE GENOMIC DNA]</scope>
    <source>
        <strain evidence="3">CCUG 63830</strain>
    </source>
</reference>
<evidence type="ECO:0008006" key="4">
    <source>
        <dbReference type="Google" id="ProtNLM"/>
    </source>
</evidence>
<protein>
    <recommendedName>
        <fullName evidence="4">Calcineurin-like phosphoesterase domain-containing protein</fullName>
    </recommendedName>
</protein>
<evidence type="ECO:0000313" key="2">
    <source>
        <dbReference type="EMBL" id="MFC6661867.1"/>
    </source>
</evidence>
<proteinExistence type="predicted"/>
<dbReference type="EMBL" id="JBHSWB010000001">
    <property type="protein sequence ID" value="MFC6661867.1"/>
    <property type="molecule type" value="Genomic_DNA"/>
</dbReference>
<sequence length="80" mass="8637">MAGPPGVDVLLTHAPPTGPHAGADHAHRGCEAITTFMARRRPAVVVHGHIHEYEGRKLEYTDPVSGARVLNAYGYRVVEV</sequence>
<comment type="caution">
    <text evidence="2">The sequence shown here is derived from an EMBL/GenBank/DDBJ whole genome shotgun (WGS) entry which is preliminary data.</text>
</comment>
<dbReference type="SUPFAM" id="SSF56300">
    <property type="entry name" value="Metallo-dependent phosphatases"/>
    <property type="match status" value="1"/>
</dbReference>
<organism evidence="2 3">
    <name type="scientific">Deinococcus multiflagellatus</name>
    <dbReference type="NCBI Taxonomy" id="1656887"/>
    <lineage>
        <taxon>Bacteria</taxon>
        <taxon>Thermotogati</taxon>
        <taxon>Deinococcota</taxon>
        <taxon>Deinococci</taxon>
        <taxon>Deinococcales</taxon>
        <taxon>Deinococcaceae</taxon>
        <taxon>Deinococcus</taxon>
    </lineage>
</organism>
<dbReference type="InterPro" id="IPR029052">
    <property type="entry name" value="Metallo-depent_PP-like"/>
</dbReference>
<feature type="region of interest" description="Disordered" evidence="1">
    <location>
        <begin position="1"/>
        <end position="24"/>
    </location>
</feature>
<evidence type="ECO:0000313" key="3">
    <source>
        <dbReference type="Proteomes" id="UP001596317"/>
    </source>
</evidence>
<accession>A0ABW1ZQW1</accession>
<gene>
    <name evidence="2" type="ORF">ACFP90_17175</name>
</gene>
<name>A0ABW1ZQW1_9DEIO</name>
<dbReference type="RefSeq" id="WP_380057591.1">
    <property type="nucleotide sequence ID" value="NZ_JBHSWB010000001.1"/>
</dbReference>